<evidence type="ECO:0000313" key="2">
    <source>
        <dbReference type="Proteomes" id="UP001202831"/>
    </source>
</evidence>
<name>A0ABT0N7D4_9GAMM</name>
<evidence type="ECO:0008006" key="3">
    <source>
        <dbReference type="Google" id="ProtNLM"/>
    </source>
</evidence>
<keyword evidence="2" id="KW-1185">Reference proteome</keyword>
<protein>
    <recommendedName>
        <fullName evidence="3">PilZ domain-containing protein</fullName>
    </recommendedName>
</protein>
<comment type="caution">
    <text evidence="1">The sequence shown here is derived from an EMBL/GenBank/DDBJ whole genome shotgun (WGS) entry which is preliminary data.</text>
</comment>
<proteinExistence type="predicted"/>
<reference evidence="1 2" key="1">
    <citation type="submission" date="2022-01" db="EMBL/GenBank/DDBJ databases">
        <title>Whole genome-based taxonomy of the Shewanellaceae.</title>
        <authorList>
            <person name="Martin-Rodriguez A.J."/>
        </authorList>
    </citation>
    <scope>NUCLEOTIDE SEQUENCE [LARGE SCALE GENOMIC DNA]</scope>
    <source>
        <strain evidence="1 2">DSM 21332</strain>
    </source>
</reference>
<gene>
    <name evidence="1" type="ORF">L2725_11225</name>
</gene>
<evidence type="ECO:0000313" key="1">
    <source>
        <dbReference type="EMBL" id="MCL2914339.1"/>
    </source>
</evidence>
<accession>A0ABT0N7D4</accession>
<organism evidence="1 2">
    <name type="scientific">Shewanella corallii</name>
    <dbReference type="NCBI Taxonomy" id="560080"/>
    <lineage>
        <taxon>Bacteria</taxon>
        <taxon>Pseudomonadati</taxon>
        <taxon>Pseudomonadota</taxon>
        <taxon>Gammaproteobacteria</taxon>
        <taxon>Alteromonadales</taxon>
        <taxon>Shewanellaceae</taxon>
        <taxon>Shewanella</taxon>
    </lineage>
</organism>
<dbReference type="Proteomes" id="UP001202831">
    <property type="component" value="Unassembled WGS sequence"/>
</dbReference>
<dbReference type="RefSeq" id="WP_249249038.1">
    <property type="nucleotide sequence ID" value="NZ_JAKIKT010000003.1"/>
</dbReference>
<sequence length="189" mass="21150">MISSDNSYFNVPHEFTAYLEPWQQESLPDETALKEMQSVGLKLITEVKELENACLLQLRNLDNEAKAVVDFLKLQSRKVDLVLQYVLEKETQHGQKHPGLSFGGSGFTISSATPLTVGQQFKTTLYIREELINILCIATVIATSSEDGVHRGQLEYSAILESDIEQLVQASLRVQQKQLRARKQAQAGS</sequence>
<dbReference type="EMBL" id="JAKIKT010000003">
    <property type="protein sequence ID" value="MCL2914339.1"/>
    <property type="molecule type" value="Genomic_DNA"/>
</dbReference>